<feature type="compositionally biased region" description="Acidic residues" evidence="2">
    <location>
        <begin position="477"/>
        <end position="489"/>
    </location>
</feature>
<dbReference type="EMBL" id="QMDX01000020">
    <property type="protein sequence ID" value="TSD08944.1"/>
    <property type="molecule type" value="Genomic_DNA"/>
</dbReference>
<dbReference type="PANTHER" id="PTHR48101">
    <property type="entry name" value="METHYLMALONYL-COA MUTASE, MITOCHONDRIAL-RELATED"/>
    <property type="match status" value="1"/>
</dbReference>
<reference evidence="4 5" key="1">
    <citation type="submission" date="2018-06" db="EMBL/GenBank/DDBJ databases">
        <title>Natronomonas sp. F16-60 a new haloarchaeon isolated from a solar saltern of Isla Cristina, Huelva, Spain.</title>
        <authorList>
            <person name="Duran-Viseras A."/>
            <person name="Sanchez-Porro C."/>
            <person name="Ventosa A."/>
        </authorList>
    </citation>
    <scope>NUCLEOTIDE SEQUENCE [LARGE SCALE GENOMIC DNA]</scope>
    <source>
        <strain evidence="4 5">F16-60</strain>
    </source>
</reference>
<dbReference type="AlphaFoldDB" id="A0A554MUZ2"/>
<accession>A0A554MUZ2</accession>
<dbReference type="OrthoDB" id="38408at2157"/>
<evidence type="ECO:0000256" key="1">
    <source>
        <dbReference type="ARBA" id="ARBA00023235"/>
    </source>
</evidence>
<feature type="domain" description="Methylmalonyl-CoA mutase alpha/beta chain catalytic" evidence="3">
    <location>
        <begin position="41"/>
        <end position="554"/>
    </location>
</feature>
<dbReference type="Gene3D" id="3.20.20.240">
    <property type="entry name" value="Methylmalonyl-CoA mutase"/>
    <property type="match status" value="1"/>
</dbReference>
<dbReference type="PANTHER" id="PTHR48101:SF1">
    <property type="entry name" value="METHYLMALONYL-COA MUTASE, LARGE SUBUNIT"/>
    <property type="match status" value="1"/>
</dbReference>
<protein>
    <submittedName>
        <fullName evidence="4">Methylmalonyl-CoA mutase</fullName>
    </submittedName>
</protein>
<dbReference type="GO" id="GO:0031419">
    <property type="term" value="F:cobalamin binding"/>
    <property type="evidence" value="ECO:0007669"/>
    <property type="project" value="InterPro"/>
</dbReference>
<dbReference type="CDD" id="cd03680">
    <property type="entry name" value="MM_CoA_mutase_ICM_like"/>
    <property type="match status" value="1"/>
</dbReference>
<dbReference type="InterPro" id="IPR016176">
    <property type="entry name" value="Cbl-dep_enz_cat"/>
</dbReference>
<name>A0A554MUZ2_9EURY</name>
<dbReference type="InParanoid" id="A0A554MUZ2"/>
<dbReference type="SUPFAM" id="SSF51703">
    <property type="entry name" value="Cobalamin (vitamin B12)-dependent enzymes"/>
    <property type="match status" value="1"/>
</dbReference>
<evidence type="ECO:0000313" key="5">
    <source>
        <dbReference type="Proteomes" id="UP000319894"/>
    </source>
</evidence>
<gene>
    <name evidence="4" type="ORF">DP107_17575</name>
</gene>
<organism evidence="4 5">
    <name type="scientific">Haloglomus irregulare</name>
    <dbReference type="NCBI Taxonomy" id="2234134"/>
    <lineage>
        <taxon>Archaea</taxon>
        <taxon>Methanobacteriati</taxon>
        <taxon>Methanobacteriota</taxon>
        <taxon>Stenosarchaea group</taxon>
        <taxon>Halobacteria</taxon>
        <taxon>Halobacteriales</taxon>
        <taxon>Natronomonadaceae</taxon>
        <taxon>Haloglomus</taxon>
    </lineage>
</organism>
<dbReference type="InterPro" id="IPR006099">
    <property type="entry name" value="MeMalonylCoA_mutase_a/b_cat"/>
</dbReference>
<keyword evidence="1" id="KW-0413">Isomerase</keyword>
<comment type="caution">
    <text evidence="4">The sequence shown here is derived from an EMBL/GenBank/DDBJ whole genome shotgun (WGS) entry which is preliminary data.</text>
</comment>
<dbReference type="GO" id="GO:0004494">
    <property type="term" value="F:methylmalonyl-CoA mutase activity"/>
    <property type="evidence" value="ECO:0007669"/>
    <property type="project" value="InterPro"/>
</dbReference>
<evidence type="ECO:0000313" key="4">
    <source>
        <dbReference type="EMBL" id="TSD08944.1"/>
    </source>
</evidence>
<dbReference type="Pfam" id="PF01642">
    <property type="entry name" value="MM_CoA_mutase"/>
    <property type="match status" value="1"/>
</dbReference>
<sequence length="560" mass="62556">MFDDEDLEAIREGHEEWKAETYGPTVDRFGERKESFTTDTGGTEVDPLYTPADVSDLDYDEDLGNPAEEPYTRGVYSTMYRGRLWTMRQYAGMGTARETNERFNYLMDEGQTGLSMAFDLPTQMGYDSDATMAEGEVGKSGVAIDSLDDFETVFDGIPLDEVSTSMTINAPASVLLAMYIAVGDKQGVPREELRGTIQNDVLKEYFARNTYIYPPEPSMRLITDIFEFCAAEVPNFNTISISGYHIREAGSTAAQEIAFTLGDGIEYVNAAIEAGQDVDEFAPQLSFFFASYNNILEEVAKFRAARRMWYRIMDERFDAEKDASKQLKFHTQTAGSTLTAQQIENNVVRVAYQALAAVLGGTQSLHTNGKDEALSLPTEESVRTALRTQQILAHESGAADTIDPLAGSYYVEALTDELEERAFDILNEVDERGGMSKAVESGWVQRQIQDTAFERQREIEEGERVIVGVNEHRVDDEEKSEDIEEVSEEEQQRQRETVKQLRADRDDAAVEAALDDLRAACEGDENVMPYLVTAVKAYATTGEICDAMRDVFGEYRGATI</sequence>
<dbReference type="Proteomes" id="UP000319894">
    <property type="component" value="Unassembled WGS sequence"/>
</dbReference>
<feature type="region of interest" description="Disordered" evidence="2">
    <location>
        <begin position="472"/>
        <end position="493"/>
    </location>
</feature>
<keyword evidence="5" id="KW-1185">Reference proteome</keyword>
<dbReference type="RefSeq" id="WP_144263426.1">
    <property type="nucleotide sequence ID" value="NZ_QMDX01000020.1"/>
</dbReference>
<evidence type="ECO:0000259" key="3">
    <source>
        <dbReference type="Pfam" id="PF01642"/>
    </source>
</evidence>
<dbReference type="NCBIfam" id="TIGR00641">
    <property type="entry name" value="acid_CoA_mut_N"/>
    <property type="match status" value="1"/>
</dbReference>
<dbReference type="InterPro" id="IPR006098">
    <property type="entry name" value="MMCoA_mutase_a_cat"/>
</dbReference>
<proteinExistence type="predicted"/>
<evidence type="ECO:0000256" key="2">
    <source>
        <dbReference type="SAM" id="MobiDB-lite"/>
    </source>
</evidence>